<dbReference type="RefSeq" id="WP_084233221.1">
    <property type="nucleotide sequence ID" value="NZ_FWXW01000001.1"/>
</dbReference>
<reference evidence="2 3" key="1">
    <citation type="submission" date="2017-04" db="EMBL/GenBank/DDBJ databases">
        <authorList>
            <person name="Afonso C.L."/>
            <person name="Miller P.J."/>
            <person name="Scott M.A."/>
            <person name="Spackman E."/>
            <person name="Goraichik I."/>
            <person name="Dimitrov K.M."/>
            <person name="Suarez D.L."/>
            <person name="Swayne D.E."/>
        </authorList>
    </citation>
    <scope>NUCLEOTIDE SEQUENCE [LARGE SCALE GENOMIC DNA]</scope>
    <source>
        <strain evidence="2 3">DSM 12816</strain>
    </source>
</reference>
<gene>
    <name evidence="2" type="ORF">SAMN02745168_0592</name>
</gene>
<organism evidence="2 3">
    <name type="scientific">Papillibacter cinnamivorans DSM 12816</name>
    <dbReference type="NCBI Taxonomy" id="1122930"/>
    <lineage>
        <taxon>Bacteria</taxon>
        <taxon>Bacillati</taxon>
        <taxon>Bacillota</taxon>
        <taxon>Clostridia</taxon>
        <taxon>Eubacteriales</taxon>
        <taxon>Oscillospiraceae</taxon>
        <taxon>Papillibacter</taxon>
    </lineage>
</organism>
<keyword evidence="3" id="KW-1185">Reference proteome</keyword>
<dbReference type="SUPFAM" id="SSF47413">
    <property type="entry name" value="lambda repressor-like DNA-binding domains"/>
    <property type="match status" value="1"/>
</dbReference>
<name>A0A1W1YPL0_9FIRM</name>
<proteinExistence type="predicted"/>
<evidence type="ECO:0000259" key="1">
    <source>
        <dbReference type="PROSITE" id="PS50943"/>
    </source>
</evidence>
<feature type="domain" description="HTH cro/C1-type" evidence="1">
    <location>
        <begin position="26"/>
        <end position="62"/>
    </location>
</feature>
<dbReference type="GO" id="GO:0003677">
    <property type="term" value="F:DNA binding"/>
    <property type="evidence" value="ECO:0007669"/>
    <property type="project" value="InterPro"/>
</dbReference>
<sequence>MTGKVKELRSLIFSRYDSESALACDLGWPRQKLNKITNGKKEPDIEELNQLAIKLGQPVGDIAHIFLRYKSPNGQLQA</sequence>
<dbReference type="EMBL" id="FWXW01000001">
    <property type="protein sequence ID" value="SMC38066.1"/>
    <property type="molecule type" value="Genomic_DNA"/>
</dbReference>
<dbReference type="Proteomes" id="UP000192790">
    <property type="component" value="Unassembled WGS sequence"/>
</dbReference>
<dbReference type="CDD" id="cd00093">
    <property type="entry name" value="HTH_XRE"/>
    <property type="match status" value="1"/>
</dbReference>
<dbReference type="AlphaFoldDB" id="A0A1W1YPL0"/>
<protein>
    <recommendedName>
        <fullName evidence="1">HTH cro/C1-type domain-containing protein</fullName>
    </recommendedName>
</protein>
<evidence type="ECO:0000313" key="2">
    <source>
        <dbReference type="EMBL" id="SMC38066.1"/>
    </source>
</evidence>
<dbReference type="InterPro" id="IPR010982">
    <property type="entry name" value="Lambda_DNA-bd_dom_sf"/>
</dbReference>
<dbReference type="Gene3D" id="1.10.260.40">
    <property type="entry name" value="lambda repressor-like DNA-binding domains"/>
    <property type="match status" value="1"/>
</dbReference>
<dbReference type="STRING" id="1122930.SAMN02745168_0592"/>
<evidence type="ECO:0000313" key="3">
    <source>
        <dbReference type="Proteomes" id="UP000192790"/>
    </source>
</evidence>
<accession>A0A1W1YPL0</accession>
<dbReference type="InterPro" id="IPR001387">
    <property type="entry name" value="Cro/C1-type_HTH"/>
</dbReference>
<dbReference type="OrthoDB" id="2365258at2"/>
<dbReference type="PROSITE" id="PS50943">
    <property type="entry name" value="HTH_CROC1"/>
    <property type="match status" value="1"/>
</dbReference>